<dbReference type="GeneID" id="77925834"/>
<proteinExistence type="predicted"/>
<evidence type="ECO:0000313" key="2">
    <source>
        <dbReference type="Proteomes" id="UP000516307"/>
    </source>
</evidence>
<organism evidence="1 2">
    <name type="scientific">Enterobacter phage vB_EhoM-IME523</name>
    <dbReference type="NCBI Taxonomy" id="2596709"/>
    <lineage>
        <taxon>Viruses</taxon>
        <taxon>Duplodnaviria</taxon>
        <taxon>Heunggongvirae</taxon>
        <taxon>Uroviricota</taxon>
        <taxon>Caudoviricetes</taxon>
        <taxon>Pantevenvirales</taxon>
        <taxon>Straboviridae</taxon>
        <taxon>Tevenvirinae</taxon>
        <taxon>Kanagawavirus</taxon>
        <taxon>Kanagawavirus eclm</taxon>
    </lineage>
</organism>
<accession>A0A7G3KFJ9</accession>
<dbReference type="KEGG" id="vg:77925834"/>
<protein>
    <submittedName>
        <fullName evidence="1">Uncharacterized protein</fullName>
    </submittedName>
</protein>
<reference evidence="1 2" key="1">
    <citation type="submission" date="2019-06" db="EMBL/GenBank/DDBJ databases">
        <authorList>
            <person name="Lin W."/>
            <person name="Gao M."/>
            <person name="Li D."/>
        </authorList>
    </citation>
    <scope>NUCLEOTIDE SEQUENCE [LARGE SCALE GENOMIC DNA]</scope>
</reference>
<dbReference type="RefSeq" id="YP_010650400.1">
    <property type="nucleotide sequence ID" value="NC_070777.1"/>
</dbReference>
<keyword evidence="2" id="KW-1185">Reference proteome</keyword>
<name>A0A7G3KFJ9_9CAUD</name>
<dbReference type="Proteomes" id="UP000516307">
    <property type="component" value="Segment"/>
</dbReference>
<evidence type="ECO:0000313" key="1">
    <source>
        <dbReference type="EMBL" id="QEA10628.1"/>
    </source>
</evidence>
<dbReference type="EMBL" id="MN087708">
    <property type="protein sequence ID" value="QEA10628.1"/>
    <property type="molecule type" value="Genomic_DNA"/>
</dbReference>
<sequence>MKLFAQITKPQNGYKADQEMCEEHIETWGPDFLYEVDVVAIGRSSTDVRLKDMRWEFNSVNLSFFVSEDGKSIKEYDIFKDELNLPQIQHTYVNMLL</sequence>